<dbReference type="OrthoDB" id="5681588at2"/>
<organism evidence="5 6">
    <name type="scientific">Photobacterium sanctipauli</name>
    <dbReference type="NCBI Taxonomy" id="1342794"/>
    <lineage>
        <taxon>Bacteria</taxon>
        <taxon>Pseudomonadati</taxon>
        <taxon>Pseudomonadota</taxon>
        <taxon>Gammaproteobacteria</taxon>
        <taxon>Vibrionales</taxon>
        <taxon>Vibrionaceae</taxon>
        <taxon>Photobacterium</taxon>
    </lineage>
</organism>
<dbReference type="RefSeq" id="WP_036824991.1">
    <property type="nucleotide sequence ID" value="NZ_JGVO01000592.1"/>
</dbReference>
<evidence type="ECO:0000256" key="2">
    <source>
        <dbReference type="ARBA" id="ARBA00023125"/>
    </source>
</evidence>
<keyword evidence="1" id="KW-0805">Transcription regulation</keyword>
<dbReference type="SUPFAM" id="SSF53822">
    <property type="entry name" value="Periplasmic binding protein-like I"/>
    <property type="match status" value="1"/>
</dbReference>
<proteinExistence type="predicted"/>
<dbReference type="PANTHER" id="PTHR30146">
    <property type="entry name" value="LACI-RELATED TRANSCRIPTIONAL REPRESSOR"/>
    <property type="match status" value="1"/>
</dbReference>
<dbReference type="GO" id="GO:0000976">
    <property type="term" value="F:transcription cis-regulatory region binding"/>
    <property type="evidence" value="ECO:0007669"/>
    <property type="project" value="TreeGrafter"/>
</dbReference>
<dbReference type="InterPro" id="IPR000843">
    <property type="entry name" value="HTH_LacI"/>
</dbReference>
<dbReference type="InterPro" id="IPR046335">
    <property type="entry name" value="LacI/GalR-like_sensor"/>
</dbReference>
<dbReference type="Proteomes" id="UP000241771">
    <property type="component" value="Unassembled WGS sequence"/>
</dbReference>
<dbReference type="SMART" id="SM00354">
    <property type="entry name" value="HTH_LACI"/>
    <property type="match status" value="1"/>
</dbReference>
<dbReference type="PANTHER" id="PTHR30146:SF33">
    <property type="entry name" value="TRANSCRIPTIONAL REGULATOR"/>
    <property type="match status" value="1"/>
</dbReference>
<accession>A0A2T3NWW7</accession>
<dbReference type="CDD" id="cd01575">
    <property type="entry name" value="PBP1_GntR"/>
    <property type="match status" value="1"/>
</dbReference>
<comment type="caution">
    <text evidence="5">The sequence shown here is derived from an EMBL/GenBank/DDBJ whole genome shotgun (WGS) entry which is preliminary data.</text>
</comment>
<dbReference type="CDD" id="cd01392">
    <property type="entry name" value="HTH_LacI"/>
    <property type="match status" value="1"/>
</dbReference>
<evidence type="ECO:0000256" key="1">
    <source>
        <dbReference type="ARBA" id="ARBA00023015"/>
    </source>
</evidence>
<keyword evidence="3" id="KW-0804">Transcription</keyword>
<dbReference type="InterPro" id="IPR028082">
    <property type="entry name" value="Peripla_BP_I"/>
</dbReference>
<evidence type="ECO:0000313" key="5">
    <source>
        <dbReference type="EMBL" id="PSW20722.1"/>
    </source>
</evidence>
<dbReference type="EMBL" id="PYMA01000003">
    <property type="protein sequence ID" value="PSW20722.1"/>
    <property type="molecule type" value="Genomic_DNA"/>
</dbReference>
<keyword evidence="6" id="KW-1185">Reference proteome</keyword>
<dbReference type="Gene3D" id="1.10.260.40">
    <property type="entry name" value="lambda repressor-like DNA-binding domains"/>
    <property type="match status" value="1"/>
</dbReference>
<dbReference type="InterPro" id="IPR010982">
    <property type="entry name" value="Lambda_DNA-bd_dom_sf"/>
</dbReference>
<keyword evidence="2 5" id="KW-0238">DNA-binding</keyword>
<dbReference type="AlphaFoldDB" id="A0A2T3NWW7"/>
<name>A0A2T3NWW7_9GAMM</name>
<feature type="domain" description="HTH lacI-type" evidence="4">
    <location>
        <begin position="13"/>
        <end position="67"/>
    </location>
</feature>
<evidence type="ECO:0000313" key="6">
    <source>
        <dbReference type="Proteomes" id="UP000241771"/>
    </source>
</evidence>
<dbReference type="PROSITE" id="PS50932">
    <property type="entry name" value="HTH_LACI_2"/>
    <property type="match status" value="1"/>
</dbReference>
<sequence length="347" mass="37372">MAEPRKRRSTGKVTLADVAKLAGVGSMTVSRALRTPDQVSDKLREKIQQAVDELGYIPNKAAGALASGQSDTIAVILPSLTEKVSADFIAPFQKAMAKNGYQVLIGYSNDSMEQEENLLTSMLANNPAAVVLFGSERSAKSRKMLESVEFPILEANEINPLAIDLNIGIDHYQAAKALTRQLIEQGYKNIGFIGAHGDQTILNKQLRGWQAGMIEGYLTPDHFLTSHEGATLALGSEGVAKLLLRQRELDAMICNHEAIALGALFECQRRVIKVPDSLALTCLDGGAICAQSHPDITAIHIDYQAMGEQAAQLLLDKLNGNSKASEPSAIDVGFKLVNRASSHKLAI</sequence>
<dbReference type="SUPFAM" id="SSF47413">
    <property type="entry name" value="lambda repressor-like DNA-binding domains"/>
    <property type="match status" value="1"/>
</dbReference>
<reference evidence="5 6" key="1">
    <citation type="submission" date="2018-01" db="EMBL/GenBank/DDBJ databases">
        <title>Whole genome sequencing of Histamine producing bacteria.</title>
        <authorList>
            <person name="Butler K."/>
        </authorList>
    </citation>
    <scope>NUCLEOTIDE SEQUENCE [LARGE SCALE GENOMIC DNA]</scope>
    <source>
        <strain evidence="5 6">DSM 100436</strain>
    </source>
</reference>
<dbReference type="Pfam" id="PF00356">
    <property type="entry name" value="LacI"/>
    <property type="match status" value="1"/>
</dbReference>
<protein>
    <submittedName>
        <fullName evidence="5">LacI family DNA-binding transcriptional regulator</fullName>
    </submittedName>
</protein>
<dbReference type="Gene3D" id="3.40.50.2300">
    <property type="match status" value="2"/>
</dbReference>
<gene>
    <name evidence="5" type="ORF">C9I98_07725</name>
</gene>
<dbReference type="GO" id="GO:0003700">
    <property type="term" value="F:DNA-binding transcription factor activity"/>
    <property type="evidence" value="ECO:0007669"/>
    <property type="project" value="TreeGrafter"/>
</dbReference>
<evidence type="ECO:0000256" key="3">
    <source>
        <dbReference type="ARBA" id="ARBA00023163"/>
    </source>
</evidence>
<dbReference type="Pfam" id="PF13377">
    <property type="entry name" value="Peripla_BP_3"/>
    <property type="match status" value="1"/>
</dbReference>
<dbReference type="PROSITE" id="PS00356">
    <property type="entry name" value="HTH_LACI_1"/>
    <property type="match status" value="1"/>
</dbReference>
<evidence type="ECO:0000259" key="4">
    <source>
        <dbReference type="PROSITE" id="PS50932"/>
    </source>
</evidence>